<gene>
    <name evidence="3" type="ORF">BSZ40_05450</name>
</gene>
<dbReference type="InterPro" id="IPR018764">
    <property type="entry name" value="RskA_C"/>
</dbReference>
<dbReference type="AlphaFoldDB" id="A0A1Q5PWG5"/>
<name>A0A1Q5PWG5_9ACTO</name>
<evidence type="ECO:0000259" key="2">
    <source>
        <dbReference type="Pfam" id="PF10099"/>
    </source>
</evidence>
<evidence type="ECO:0000313" key="3">
    <source>
        <dbReference type="EMBL" id="OKL51928.1"/>
    </source>
</evidence>
<evidence type="ECO:0000256" key="1">
    <source>
        <dbReference type="SAM" id="Phobius"/>
    </source>
</evidence>
<dbReference type="InterPro" id="IPR051474">
    <property type="entry name" value="Anti-sigma-K/W_factor"/>
</dbReference>
<dbReference type="GO" id="GO:0016989">
    <property type="term" value="F:sigma factor antagonist activity"/>
    <property type="evidence" value="ECO:0007669"/>
    <property type="project" value="TreeGrafter"/>
</dbReference>
<dbReference type="EMBL" id="MQVS01000004">
    <property type="protein sequence ID" value="OKL51928.1"/>
    <property type="molecule type" value="Genomic_DNA"/>
</dbReference>
<dbReference type="GO" id="GO:0006417">
    <property type="term" value="P:regulation of translation"/>
    <property type="evidence" value="ECO:0007669"/>
    <property type="project" value="TreeGrafter"/>
</dbReference>
<dbReference type="InParanoid" id="A0A1Q5PWG5"/>
<keyword evidence="4" id="KW-1185">Reference proteome</keyword>
<dbReference type="PANTHER" id="PTHR37461:SF1">
    <property type="entry name" value="ANTI-SIGMA-K FACTOR RSKA"/>
    <property type="match status" value="1"/>
</dbReference>
<feature type="domain" description="Anti-sigma K factor RskA C-terminal" evidence="2">
    <location>
        <begin position="81"/>
        <end position="212"/>
    </location>
</feature>
<sequence>MTEFDADEPWWPADEETAARLGAGLTPVAPPPELRAQLLAAIEHAPAETVATVLPAPGRPVAPGGRQGTRPAWGRGIVYIAAACLLVLAGVGLGRWSVQGPMGQVSDFASLNQAQDVRRINDRLPDGHLATLTWSPRMEMAAVTMPSHMDVPKESCYQIWVKKEGQFTAGGRYAPVSNGGFSFIDAMPTPGTEIWITVEPLTGSPRPSSRPVVVWQIEEDPEIGQSPDTRKGTV</sequence>
<keyword evidence="1" id="KW-0812">Transmembrane</keyword>
<comment type="caution">
    <text evidence="3">The sequence shown here is derived from an EMBL/GenBank/DDBJ whole genome shotgun (WGS) entry which is preliminary data.</text>
</comment>
<dbReference type="Proteomes" id="UP000185612">
    <property type="component" value="Unassembled WGS sequence"/>
</dbReference>
<evidence type="ECO:0000313" key="4">
    <source>
        <dbReference type="Proteomes" id="UP000185612"/>
    </source>
</evidence>
<dbReference type="OrthoDB" id="153510at2"/>
<keyword evidence="1" id="KW-1133">Transmembrane helix</keyword>
<keyword evidence="1" id="KW-0472">Membrane</keyword>
<organism evidence="3 4">
    <name type="scientific">Buchananella hordeovulneris</name>
    <dbReference type="NCBI Taxonomy" id="52770"/>
    <lineage>
        <taxon>Bacteria</taxon>
        <taxon>Bacillati</taxon>
        <taxon>Actinomycetota</taxon>
        <taxon>Actinomycetes</taxon>
        <taxon>Actinomycetales</taxon>
        <taxon>Actinomycetaceae</taxon>
        <taxon>Buchananella</taxon>
    </lineage>
</organism>
<dbReference type="GO" id="GO:0005886">
    <property type="term" value="C:plasma membrane"/>
    <property type="evidence" value="ECO:0007669"/>
    <property type="project" value="InterPro"/>
</dbReference>
<dbReference type="Pfam" id="PF10099">
    <property type="entry name" value="RskA_C"/>
    <property type="match status" value="1"/>
</dbReference>
<proteinExistence type="predicted"/>
<feature type="transmembrane region" description="Helical" evidence="1">
    <location>
        <begin position="76"/>
        <end position="96"/>
    </location>
</feature>
<dbReference type="PANTHER" id="PTHR37461">
    <property type="entry name" value="ANTI-SIGMA-K FACTOR RSKA"/>
    <property type="match status" value="1"/>
</dbReference>
<dbReference type="RefSeq" id="WP_073824082.1">
    <property type="nucleotide sequence ID" value="NZ_JAUNKL010000014.1"/>
</dbReference>
<dbReference type="STRING" id="52770.BSZ40_05450"/>
<reference evidence="4" key="1">
    <citation type="submission" date="2016-12" db="EMBL/GenBank/DDBJ databases">
        <authorList>
            <person name="Meng X."/>
        </authorList>
    </citation>
    <scope>NUCLEOTIDE SEQUENCE [LARGE SCALE GENOMIC DNA]</scope>
    <source>
        <strain evidence="4">DSM 20732</strain>
    </source>
</reference>
<accession>A0A1Q5PWG5</accession>
<protein>
    <recommendedName>
        <fullName evidence="2">Anti-sigma K factor RskA C-terminal domain-containing protein</fullName>
    </recommendedName>
</protein>